<proteinExistence type="predicted"/>
<comment type="caution">
    <text evidence="1">The sequence shown here is derived from an EMBL/GenBank/DDBJ whole genome shotgun (WGS) entry which is preliminary data.</text>
</comment>
<accession>A0ABW3UTK9</accession>
<evidence type="ECO:0000313" key="1">
    <source>
        <dbReference type="EMBL" id="MFD1223716.1"/>
    </source>
</evidence>
<keyword evidence="2" id="KW-1185">Reference proteome</keyword>
<gene>
    <name evidence="1" type="ORF">ACFQ4B_26695</name>
</gene>
<dbReference type="Proteomes" id="UP001597180">
    <property type="component" value="Unassembled WGS sequence"/>
</dbReference>
<dbReference type="EMBL" id="JBHTLU010000036">
    <property type="protein sequence ID" value="MFD1223716.1"/>
    <property type="molecule type" value="Genomic_DNA"/>
</dbReference>
<protein>
    <recommendedName>
        <fullName evidence="3">Alginate lyase domain-containing protein</fullName>
    </recommendedName>
</protein>
<evidence type="ECO:0008006" key="3">
    <source>
        <dbReference type="Google" id="ProtNLM"/>
    </source>
</evidence>
<organism evidence="1 2">
    <name type="scientific">Paenibacillus vulneris</name>
    <dbReference type="NCBI Taxonomy" id="1133364"/>
    <lineage>
        <taxon>Bacteria</taxon>
        <taxon>Bacillati</taxon>
        <taxon>Bacillota</taxon>
        <taxon>Bacilli</taxon>
        <taxon>Bacillales</taxon>
        <taxon>Paenibacillaceae</taxon>
        <taxon>Paenibacillus</taxon>
    </lineage>
</organism>
<dbReference type="RefSeq" id="WP_345587854.1">
    <property type="nucleotide sequence ID" value="NZ_BAABJG010000014.1"/>
</dbReference>
<reference evidence="2" key="1">
    <citation type="journal article" date="2019" name="Int. J. Syst. Evol. Microbiol.">
        <title>The Global Catalogue of Microorganisms (GCM) 10K type strain sequencing project: providing services to taxonomists for standard genome sequencing and annotation.</title>
        <authorList>
            <consortium name="The Broad Institute Genomics Platform"/>
            <consortium name="The Broad Institute Genome Sequencing Center for Infectious Disease"/>
            <person name="Wu L."/>
            <person name="Ma J."/>
        </authorList>
    </citation>
    <scope>NUCLEOTIDE SEQUENCE [LARGE SCALE GENOMIC DNA]</scope>
    <source>
        <strain evidence="2">CCUG 53270</strain>
    </source>
</reference>
<sequence length="730" mass="78894">MIKKGWIIGFTAVILLASAVCTPVWGAADFTYTKASLTAMFPDQASVMDALTKEKEAILNGEQAPGGVPNGNFETGSDNTEIGNADWGAVALLAYWYHHSGQTDARVAPAANRGLSFAIANRDWTTDPSDTSALRQLGKGEHWAAYSLTNGNPAGGSASFPTTAWALVFKAMILQADGITGDHLFTQAQKDILKEQAYSHWRWLSRVVKYNPQGTPNQVMGMIYGGYLLGSLYNDTNLMNEAIAYYNTGFPGSNLDNAQASKCANPAYVPGHGYRECEIGTLQGYKVFFEQGGFETHYSGFQLSFMAALLSLMGSSPDANVQADALSQAQYMNYRLSASGTMHGGTRHNEISGSITDAAVVLGYNYYSAALGADMGRVRLNSGAISTAGSNSQIYGHRAMGTIMLHQYFSPWSTAQPIVNNNVGLRRGNVSIYFDRNLNQPQEISVNGTSFTENIIYNSKKAEGFYYKDSNGVWNAAGVTPNNYYNSTDNYTLRTVTGTDTNTNASIKTRYLTDGTSLYHITMIKFNSPVTLKSSNVMIGLPNFSNTQRIVNIYDGNNISSVLDLSSAAASTLTSSVLKIGNASNYRDNVFIQGWPQLKADNNVGSGVEWMSSTNYNQTLEKLIGSNIWWDVKSGKSNIQSTDDIRVNVIDSSSGVSFDAGDVICAVAKFMPQTASSGTLYEAFAVTPVYTDASKNTVSKVVIDDAGMSLSVTYNTAVFLDKASGQQITY</sequence>
<evidence type="ECO:0000313" key="2">
    <source>
        <dbReference type="Proteomes" id="UP001597180"/>
    </source>
</evidence>
<name>A0ABW3UTK9_9BACL</name>